<keyword evidence="3 6" id="KW-0418">Kinase</keyword>
<keyword evidence="7" id="KW-1185">Reference proteome</keyword>
<dbReference type="PIRSF" id="PIRSF000538">
    <property type="entry name" value="GlpK"/>
    <property type="match status" value="1"/>
</dbReference>
<evidence type="ECO:0000259" key="5">
    <source>
        <dbReference type="Pfam" id="PF02782"/>
    </source>
</evidence>
<dbReference type="InterPro" id="IPR050406">
    <property type="entry name" value="FGGY_Carb_Kinase"/>
</dbReference>
<evidence type="ECO:0000313" key="7">
    <source>
        <dbReference type="Proteomes" id="UP001596113"/>
    </source>
</evidence>
<dbReference type="RefSeq" id="WP_378128657.1">
    <property type="nucleotide sequence ID" value="NZ_JBHSMI010000002.1"/>
</dbReference>
<evidence type="ECO:0000256" key="1">
    <source>
        <dbReference type="ARBA" id="ARBA00009156"/>
    </source>
</evidence>
<dbReference type="Gene3D" id="3.30.420.40">
    <property type="match status" value="2"/>
</dbReference>
<dbReference type="CDD" id="cd07773">
    <property type="entry name" value="ASKHA_NBD_FGGY_FK"/>
    <property type="match status" value="1"/>
</dbReference>
<feature type="domain" description="Carbohydrate kinase FGGY N-terminal" evidence="4">
    <location>
        <begin position="7"/>
        <end position="247"/>
    </location>
</feature>
<dbReference type="InterPro" id="IPR018485">
    <property type="entry name" value="FGGY_C"/>
</dbReference>
<comment type="caution">
    <text evidence="6">The sequence shown here is derived from an EMBL/GenBank/DDBJ whole genome shotgun (WGS) entry which is preliminary data.</text>
</comment>
<proteinExistence type="inferred from homology"/>
<organism evidence="6 7">
    <name type="scientific">Cohnella soli</name>
    <dbReference type="NCBI Taxonomy" id="425005"/>
    <lineage>
        <taxon>Bacteria</taxon>
        <taxon>Bacillati</taxon>
        <taxon>Bacillota</taxon>
        <taxon>Bacilli</taxon>
        <taxon>Bacillales</taxon>
        <taxon>Paenibacillaceae</taxon>
        <taxon>Cohnella</taxon>
    </lineage>
</organism>
<evidence type="ECO:0000259" key="4">
    <source>
        <dbReference type="Pfam" id="PF00370"/>
    </source>
</evidence>
<comment type="similarity">
    <text evidence="1">Belongs to the FGGY kinase family.</text>
</comment>
<dbReference type="Proteomes" id="UP001596113">
    <property type="component" value="Unassembled WGS sequence"/>
</dbReference>
<gene>
    <name evidence="6" type="ORF">ACFPOF_00805</name>
</gene>
<dbReference type="EMBL" id="JBHSMI010000002">
    <property type="protein sequence ID" value="MFC5401264.1"/>
    <property type="molecule type" value="Genomic_DNA"/>
</dbReference>
<dbReference type="InterPro" id="IPR018484">
    <property type="entry name" value="FGGY_N"/>
</dbReference>
<evidence type="ECO:0000256" key="2">
    <source>
        <dbReference type="ARBA" id="ARBA00022679"/>
    </source>
</evidence>
<dbReference type="Pfam" id="PF02782">
    <property type="entry name" value="FGGY_C"/>
    <property type="match status" value="1"/>
</dbReference>
<accession>A0ABW0HJT6</accession>
<dbReference type="PANTHER" id="PTHR43095:SF3">
    <property type="entry name" value="L-XYLULOSE_3-KETO-L-GULONATE KINASE"/>
    <property type="match status" value="1"/>
</dbReference>
<protein>
    <submittedName>
        <fullName evidence="6">FGGY-family carbohydrate kinase</fullName>
    </submittedName>
</protein>
<name>A0ABW0HJT6_9BACL</name>
<sequence length="477" mass="51835">MSVVQWLIGLDIGTSAIKGVLMSSEGTIAARERSGNDYQISENGRIQFDAEQLYRTAADVIRRLAASLPSGSTVEGVSIASASGNTLLVDHRGKPMMPAISWMDTRVRDEIQKVFGELDSRQEYERIGWPLLPQFPLAHLAWIKCHHPELLADSSFVCMTTDYILFRLTGRWGIDRSTATTFYLQDQQAATWHAPYLQQLGILEDKLPPIHLPGTRLGGLTAQAALDTGLAPGTPVVLGAFDHPCAARGAGILDEGQLLLSCGTSWVGFYPVNDRRKAIEQNMLVDPFLQPNGPWGAMRSLPAIAASIDKYIINYLSDGADRYTVFDNYASSAVPGADGLLLHPVLEEPAIDLSAYSKADIARALMEGTVFLLKKQVDDLKAAGIPASTVTMVGGPMESRAWPQIVADVLGVTVNIVNGSCAGAVGAAILAGIGTGLFADERDAWRQLQFPTRTLIPNPTRSTNYQQRFQQFMSKYE</sequence>
<dbReference type="SUPFAM" id="SSF53067">
    <property type="entry name" value="Actin-like ATPase domain"/>
    <property type="match status" value="2"/>
</dbReference>
<dbReference type="GO" id="GO:0016301">
    <property type="term" value="F:kinase activity"/>
    <property type="evidence" value="ECO:0007669"/>
    <property type="project" value="UniProtKB-KW"/>
</dbReference>
<evidence type="ECO:0000256" key="3">
    <source>
        <dbReference type="ARBA" id="ARBA00022777"/>
    </source>
</evidence>
<reference evidence="7" key="1">
    <citation type="journal article" date="2019" name="Int. J. Syst. Evol. Microbiol.">
        <title>The Global Catalogue of Microorganisms (GCM) 10K type strain sequencing project: providing services to taxonomists for standard genome sequencing and annotation.</title>
        <authorList>
            <consortium name="The Broad Institute Genomics Platform"/>
            <consortium name="The Broad Institute Genome Sequencing Center for Infectious Disease"/>
            <person name="Wu L."/>
            <person name="Ma J."/>
        </authorList>
    </citation>
    <scope>NUCLEOTIDE SEQUENCE [LARGE SCALE GENOMIC DNA]</scope>
    <source>
        <strain evidence="7">CGMCC 1.18575</strain>
    </source>
</reference>
<dbReference type="Pfam" id="PF00370">
    <property type="entry name" value="FGGY_N"/>
    <property type="match status" value="1"/>
</dbReference>
<dbReference type="PANTHER" id="PTHR43095">
    <property type="entry name" value="SUGAR KINASE"/>
    <property type="match status" value="1"/>
</dbReference>
<keyword evidence="2" id="KW-0808">Transferase</keyword>
<dbReference type="InterPro" id="IPR043129">
    <property type="entry name" value="ATPase_NBD"/>
</dbReference>
<feature type="domain" description="Carbohydrate kinase FGGY C-terminal" evidence="5">
    <location>
        <begin position="351"/>
        <end position="433"/>
    </location>
</feature>
<evidence type="ECO:0000313" key="6">
    <source>
        <dbReference type="EMBL" id="MFC5401264.1"/>
    </source>
</evidence>
<dbReference type="InterPro" id="IPR000577">
    <property type="entry name" value="Carb_kinase_FGGY"/>
</dbReference>